<feature type="region of interest" description="Disordered" evidence="5">
    <location>
        <begin position="254"/>
        <end position="305"/>
    </location>
</feature>
<evidence type="ECO:0000256" key="3">
    <source>
        <dbReference type="ARBA" id="ARBA00022833"/>
    </source>
</evidence>
<evidence type="ECO:0000256" key="5">
    <source>
        <dbReference type="SAM" id="MobiDB-lite"/>
    </source>
</evidence>
<evidence type="ECO:0000313" key="8">
    <source>
        <dbReference type="Proteomes" id="UP001141552"/>
    </source>
</evidence>
<feature type="compositionally biased region" description="Polar residues" evidence="5">
    <location>
        <begin position="341"/>
        <end position="360"/>
    </location>
</feature>
<sequence length="429" mass="48750">MGVLRSLPDGGEEAYAWLMRIDTKLWARHKMSPRTKCELLLNNLAETFNSLILETRDKPILTMLEGIRRLLMRRFARKRTWMNKYQLNLCPRILQKLEKAKKEAMNCIVIPGGSGLRFEVNHCYESTVICDLDRKSCFCNKWEYTGIPCHHACAAIMFSNLNPEDFVDECYTLARFKTAYALGIEPVPGQAHWPEVNGDPCKPPRMEEKKRRFKKPEPRRRGEGEDRPSQPYKLTKRGGRIMCQNCLQYGHNIRTCSNPRHPNAKPPKAKRQTNEGHSINESIDESATATIQHEQSTTSRPAKLPAIRPIQANDGEFPSTQQSTVTSSLHYPNFASLPDLPSSSSNAPRLPQLPSSSLNAPNVLRQPMTRQYRPTSSVPAQDRPPISGFMASARRSAQNAAPKSVTQPPIRRSPIRRSRKDFPVTIWKP</sequence>
<dbReference type="InterPro" id="IPR006564">
    <property type="entry name" value="Znf_PMZ"/>
</dbReference>
<organism evidence="7 8">
    <name type="scientific">Turnera subulata</name>
    <dbReference type="NCBI Taxonomy" id="218843"/>
    <lineage>
        <taxon>Eukaryota</taxon>
        <taxon>Viridiplantae</taxon>
        <taxon>Streptophyta</taxon>
        <taxon>Embryophyta</taxon>
        <taxon>Tracheophyta</taxon>
        <taxon>Spermatophyta</taxon>
        <taxon>Magnoliopsida</taxon>
        <taxon>eudicotyledons</taxon>
        <taxon>Gunneridae</taxon>
        <taxon>Pentapetalae</taxon>
        <taxon>rosids</taxon>
        <taxon>fabids</taxon>
        <taxon>Malpighiales</taxon>
        <taxon>Passifloraceae</taxon>
        <taxon>Turnera</taxon>
    </lineage>
</organism>
<dbReference type="PROSITE" id="PS50966">
    <property type="entry name" value="ZF_SWIM"/>
    <property type="match status" value="1"/>
</dbReference>
<evidence type="ECO:0000256" key="4">
    <source>
        <dbReference type="PROSITE-ProRule" id="PRU00325"/>
    </source>
</evidence>
<dbReference type="PANTHER" id="PTHR31973:SF187">
    <property type="entry name" value="MUTATOR TRANSPOSASE MUDRA PROTEIN"/>
    <property type="match status" value="1"/>
</dbReference>
<comment type="caution">
    <text evidence="7">The sequence shown here is derived from an EMBL/GenBank/DDBJ whole genome shotgun (WGS) entry which is preliminary data.</text>
</comment>
<reference evidence="7" key="2">
    <citation type="journal article" date="2023" name="Plants (Basel)">
        <title>Annotation of the Turnera subulata (Passifloraceae) Draft Genome Reveals the S-Locus Evolved after the Divergence of Turneroideae from Passifloroideae in a Stepwise Manner.</title>
        <authorList>
            <person name="Henning P.M."/>
            <person name="Roalson E.H."/>
            <person name="Mir W."/>
            <person name="McCubbin A.G."/>
            <person name="Shore J.S."/>
        </authorList>
    </citation>
    <scope>NUCLEOTIDE SEQUENCE</scope>
    <source>
        <strain evidence="7">F60SS</strain>
    </source>
</reference>
<feature type="compositionally biased region" description="Basic and acidic residues" evidence="5">
    <location>
        <begin position="202"/>
        <end position="228"/>
    </location>
</feature>
<proteinExistence type="predicted"/>
<dbReference type="InterPro" id="IPR007527">
    <property type="entry name" value="Znf_SWIM"/>
</dbReference>
<dbReference type="SMART" id="SM00575">
    <property type="entry name" value="ZnF_PMZ"/>
    <property type="match status" value="1"/>
</dbReference>
<gene>
    <name evidence="7" type="ORF">Tsubulata_018193</name>
</gene>
<feature type="domain" description="SWIM-type" evidence="6">
    <location>
        <begin position="126"/>
        <end position="160"/>
    </location>
</feature>
<evidence type="ECO:0000313" key="7">
    <source>
        <dbReference type="EMBL" id="KAJ4827025.1"/>
    </source>
</evidence>
<keyword evidence="3" id="KW-0862">Zinc</keyword>
<keyword evidence="2 4" id="KW-0863">Zinc-finger</keyword>
<keyword evidence="8" id="KW-1185">Reference proteome</keyword>
<feature type="compositionally biased region" description="Polar residues" evidence="5">
    <location>
        <begin position="395"/>
        <end position="407"/>
    </location>
</feature>
<evidence type="ECO:0000259" key="6">
    <source>
        <dbReference type="PROSITE" id="PS50966"/>
    </source>
</evidence>
<reference evidence="7" key="1">
    <citation type="submission" date="2022-02" db="EMBL/GenBank/DDBJ databases">
        <authorList>
            <person name="Henning P.M."/>
            <person name="McCubbin A.G."/>
            <person name="Shore J.S."/>
        </authorList>
    </citation>
    <scope>NUCLEOTIDE SEQUENCE</scope>
    <source>
        <strain evidence="7">F60SS</strain>
        <tissue evidence="7">Leaves</tissue>
    </source>
</reference>
<feature type="compositionally biased region" description="Polar residues" evidence="5">
    <location>
        <begin position="275"/>
        <end position="300"/>
    </location>
</feature>
<dbReference type="OrthoDB" id="1844242at2759"/>
<dbReference type="Pfam" id="PF04434">
    <property type="entry name" value="SWIM"/>
    <property type="match status" value="1"/>
</dbReference>
<dbReference type="PANTHER" id="PTHR31973">
    <property type="entry name" value="POLYPROTEIN, PUTATIVE-RELATED"/>
    <property type="match status" value="1"/>
</dbReference>
<dbReference type="GO" id="GO:0008270">
    <property type="term" value="F:zinc ion binding"/>
    <property type="evidence" value="ECO:0007669"/>
    <property type="project" value="UniProtKB-KW"/>
</dbReference>
<accession>A0A9Q0J455</accession>
<evidence type="ECO:0000256" key="2">
    <source>
        <dbReference type="ARBA" id="ARBA00022771"/>
    </source>
</evidence>
<protein>
    <recommendedName>
        <fullName evidence="6">SWIM-type domain-containing protein</fullName>
    </recommendedName>
</protein>
<evidence type="ECO:0000256" key="1">
    <source>
        <dbReference type="ARBA" id="ARBA00022723"/>
    </source>
</evidence>
<dbReference type="EMBL" id="JAKUCV010006511">
    <property type="protein sequence ID" value="KAJ4827025.1"/>
    <property type="molecule type" value="Genomic_DNA"/>
</dbReference>
<name>A0A9Q0J455_9ROSI</name>
<feature type="region of interest" description="Disordered" evidence="5">
    <location>
        <begin position="193"/>
        <end position="235"/>
    </location>
</feature>
<feature type="region of interest" description="Disordered" evidence="5">
    <location>
        <begin position="336"/>
        <end position="429"/>
    </location>
</feature>
<keyword evidence="1" id="KW-0479">Metal-binding</keyword>
<dbReference type="Proteomes" id="UP001141552">
    <property type="component" value="Unassembled WGS sequence"/>
</dbReference>
<feature type="compositionally biased region" description="Polar residues" evidence="5">
    <location>
        <begin position="368"/>
        <end position="379"/>
    </location>
</feature>
<dbReference type="AlphaFoldDB" id="A0A9Q0J455"/>